<accession>A0A7X9DKB7</accession>
<dbReference type="InterPro" id="IPR014729">
    <property type="entry name" value="Rossmann-like_a/b/a_fold"/>
</dbReference>
<keyword evidence="1" id="KW-0030">Aminoacyl-tRNA synthetase</keyword>
<gene>
    <name evidence="3" type="primary">argS</name>
    <name evidence="3" type="ORF">GYA27_01145</name>
</gene>
<proteinExistence type="inferred from homology"/>
<dbReference type="Proteomes" id="UP000526033">
    <property type="component" value="Unassembled WGS sequence"/>
</dbReference>
<dbReference type="InterPro" id="IPR001278">
    <property type="entry name" value="Arg-tRNA-ligase"/>
</dbReference>
<keyword evidence="1" id="KW-0648">Protein biosynthesis</keyword>
<organism evidence="3 4">
    <name type="scientific">candidate division WWE3 bacterium</name>
    <dbReference type="NCBI Taxonomy" id="2053526"/>
    <lineage>
        <taxon>Bacteria</taxon>
        <taxon>Katanobacteria</taxon>
    </lineage>
</organism>
<dbReference type="InterPro" id="IPR036695">
    <property type="entry name" value="Arg-tRNA-synth_N_sf"/>
</dbReference>
<dbReference type="Pfam" id="PF00750">
    <property type="entry name" value="tRNA-synt_1d"/>
    <property type="match status" value="1"/>
</dbReference>
<sequence>MISTSNLIQNEITHIVESLYGLNDMEFKIEHPANESFGDYACNVALVLSKQLKQSPMEIAKAVSYRISESPLVKEHPVLISSVSIVAPGFINMKISDIWLRNLLTEVLERKNTYGSCDLGKGFRIALEHSNVNPNKAAHVGHLRNACVGQFLERVYEFLGYDVEVQYYANNVGVQVATSNMGLTRIRDISPAPYKKFDHYAWDVYAAMESQINQSEELKESRQQLLKKLEDPTSPEFKTQKELADKILLEQLKTFSSLNIDYDVVIYESDILNLKMWEKAFAYLKSNPNVYKATEGASEGCWLVKMGDEQVSASEEQGRQGDQIEKDKIIVRSNGIPTYTGKDIAYHMWKFGLLDLDFNYKPWDTGTQTKTLWRTTSDAADRSDISFSNVNFVFDVIGMEQTYAMEAVKK</sequence>
<dbReference type="GO" id="GO:0005524">
    <property type="term" value="F:ATP binding"/>
    <property type="evidence" value="ECO:0007669"/>
    <property type="project" value="UniProtKB-KW"/>
</dbReference>
<reference evidence="3 4" key="1">
    <citation type="journal article" date="2020" name="Biotechnol. Biofuels">
        <title>New insights from the biogas microbiome by comprehensive genome-resolved metagenomics of nearly 1600 species originating from multiple anaerobic digesters.</title>
        <authorList>
            <person name="Campanaro S."/>
            <person name="Treu L."/>
            <person name="Rodriguez-R L.M."/>
            <person name="Kovalovszki A."/>
            <person name="Ziels R.M."/>
            <person name="Maus I."/>
            <person name="Zhu X."/>
            <person name="Kougias P.G."/>
            <person name="Basile A."/>
            <person name="Luo G."/>
            <person name="Schluter A."/>
            <person name="Konstantinidis K.T."/>
            <person name="Angelidaki I."/>
        </authorList>
    </citation>
    <scope>NUCLEOTIDE SEQUENCE [LARGE SCALE GENOMIC DNA]</scope>
    <source>
        <strain evidence="3">AS27yjCOA_165</strain>
    </source>
</reference>
<dbReference type="Gene3D" id="3.30.1360.70">
    <property type="entry name" value="Arginyl tRNA synthetase N-terminal domain"/>
    <property type="match status" value="1"/>
</dbReference>
<dbReference type="Pfam" id="PF03485">
    <property type="entry name" value="Arg_tRNA_synt_N"/>
    <property type="match status" value="1"/>
</dbReference>
<dbReference type="GO" id="GO:0005737">
    <property type="term" value="C:cytoplasm"/>
    <property type="evidence" value="ECO:0007669"/>
    <property type="project" value="InterPro"/>
</dbReference>
<dbReference type="GO" id="GO:0006420">
    <property type="term" value="P:arginyl-tRNA aminoacylation"/>
    <property type="evidence" value="ECO:0007669"/>
    <property type="project" value="InterPro"/>
</dbReference>
<name>A0A7X9DKB7_UNCKA</name>
<dbReference type="SUPFAM" id="SSF55190">
    <property type="entry name" value="Arginyl-tRNA synthetase (ArgRS), N-terminal 'additional' domain"/>
    <property type="match status" value="1"/>
</dbReference>
<keyword evidence="1" id="KW-0067">ATP-binding</keyword>
<evidence type="ECO:0000313" key="3">
    <source>
        <dbReference type="EMBL" id="NMB69794.1"/>
    </source>
</evidence>
<dbReference type="SMART" id="SM01016">
    <property type="entry name" value="Arg_tRNA_synt_N"/>
    <property type="match status" value="1"/>
</dbReference>
<dbReference type="PANTHER" id="PTHR11956:SF5">
    <property type="entry name" value="ARGININE--TRNA LIGASE, CYTOPLASMIC"/>
    <property type="match status" value="1"/>
</dbReference>
<evidence type="ECO:0000259" key="2">
    <source>
        <dbReference type="SMART" id="SM01016"/>
    </source>
</evidence>
<protein>
    <submittedName>
        <fullName evidence="3">Arginine--tRNA ligase</fullName>
    </submittedName>
</protein>
<dbReference type="SUPFAM" id="SSF52374">
    <property type="entry name" value="Nucleotidylyl transferase"/>
    <property type="match status" value="1"/>
</dbReference>
<dbReference type="Gene3D" id="3.40.50.620">
    <property type="entry name" value="HUPs"/>
    <property type="match status" value="1"/>
</dbReference>
<dbReference type="PANTHER" id="PTHR11956">
    <property type="entry name" value="ARGINYL-TRNA SYNTHETASE"/>
    <property type="match status" value="1"/>
</dbReference>
<dbReference type="InterPro" id="IPR005148">
    <property type="entry name" value="Arg-tRNA-synth_N"/>
</dbReference>
<keyword evidence="1 3" id="KW-0436">Ligase</keyword>
<comment type="caution">
    <text evidence="3">The sequence shown here is derived from an EMBL/GenBank/DDBJ whole genome shotgun (WGS) entry which is preliminary data.</text>
</comment>
<dbReference type="EMBL" id="JAAZNL010000012">
    <property type="protein sequence ID" value="NMB69794.1"/>
    <property type="molecule type" value="Genomic_DNA"/>
</dbReference>
<dbReference type="InterPro" id="IPR035684">
    <property type="entry name" value="ArgRS_core"/>
</dbReference>
<dbReference type="AlphaFoldDB" id="A0A7X9DKB7"/>
<comment type="similarity">
    <text evidence="1">Belongs to the class-I aminoacyl-tRNA synthetase family.</text>
</comment>
<evidence type="ECO:0000313" key="4">
    <source>
        <dbReference type="Proteomes" id="UP000526033"/>
    </source>
</evidence>
<feature type="domain" description="Arginyl tRNA synthetase N-terminal" evidence="2">
    <location>
        <begin position="6"/>
        <end position="95"/>
    </location>
</feature>
<dbReference type="GO" id="GO:0004814">
    <property type="term" value="F:arginine-tRNA ligase activity"/>
    <property type="evidence" value="ECO:0007669"/>
    <property type="project" value="InterPro"/>
</dbReference>
<keyword evidence="1" id="KW-0547">Nucleotide-binding</keyword>
<dbReference type="PRINTS" id="PR01038">
    <property type="entry name" value="TRNASYNTHARG"/>
</dbReference>
<evidence type="ECO:0000256" key="1">
    <source>
        <dbReference type="RuleBase" id="RU363038"/>
    </source>
</evidence>